<feature type="domain" description="NACHT-NTPase and P-loop NTPases N-terminal" evidence="4">
    <location>
        <begin position="376"/>
        <end position="499"/>
    </location>
</feature>
<dbReference type="Pfam" id="PF25000">
    <property type="entry name" value="DUF7779"/>
    <property type="match status" value="1"/>
</dbReference>
<evidence type="ECO:0000259" key="4">
    <source>
        <dbReference type="Pfam" id="PF17107"/>
    </source>
</evidence>
<dbReference type="EMBL" id="NKCK01000201">
    <property type="protein sequence ID" value="RSL92518.1"/>
    <property type="molecule type" value="Genomic_DNA"/>
</dbReference>
<dbReference type="InterPro" id="IPR013785">
    <property type="entry name" value="Aldolase_TIM"/>
</dbReference>
<evidence type="ECO:0000256" key="1">
    <source>
        <dbReference type="ARBA" id="ARBA00001255"/>
    </source>
</evidence>
<dbReference type="InterPro" id="IPR004352">
    <property type="entry name" value="GH114_TIM-barrel"/>
</dbReference>
<evidence type="ECO:0000259" key="5">
    <source>
        <dbReference type="Pfam" id="PF25000"/>
    </source>
</evidence>
<feature type="domain" description="Glycoside-hydrolase family GH114 TIM-barrel" evidence="3">
    <location>
        <begin position="1164"/>
        <end position="1373"/>
    </location>
</feature>
<dbReference type="STRING" id="1325735.A0A428SRX3"/>
<name>A0A428SRX3_9HYPO</name>
<comment type="catalytic activity">
    <reaction evidence="1">
        <text>Hydrolysis of terminal, non-reducing alpha-D-galactose residues in alpha-D-galactosides, including galactose oligosaccharides, galactomannans and galactolipids.</text>
        <dbReference type="EC" id="3.2.1.22"/>
    </reaction>
</comment>
<evidence type="ECO:0000313" key="6">
    <source>
        <dbReference type="EMBL" id="RSL92518.1"/>
    </source>
</evidence>
<feature type="domain" description="DUF7779" evidence="5">
    <location>
        <begin position="770"/>
        <end position="844"/>
    </location>
</feature>
<dbReference type="Pfam" id="PF03537">
    <property type="entry name" value="Glyco_hydro_114"/>
    <property type="match status" value="1"/>
</dbReference>
<keyword evidence="7" id="KW-1185">Reference proteome</keyword>
<dbReference type="InterPro" id="IPR017853">
    <property type="entry name" value="GH"/>
</dbReference>
<gene>
    <name evidence="6" type="ORF">CEP52_013760</name>
</gene>
<dbReference type="Proteomes" id="UP000287144">
    <property type="component" value="Unassembled WGS sequence"/>
</dbReference>
<organism evidence="6 7">
    <name type="scientific">Fusarium oligoseptatum</name>
    <dbReference type="NCBI Taxonomy" id="2604345"/>
    <lineage>
        <taxon>Eukaryota</taxon>
        <taxon>Fungi</taxon>
        <taxon>Dikarya</taxon>
        <taxon>Ascomycota</taxon>
        <taxon>Pezizomycotina</taxon>
        <taxon>Sordariomycetes</taxon>
        <taxon>Hypocreomycetidae</taxon>
        <taxon>Hypocreales</taxon>
        <taxon>Nectriaceae</taxon>
        <taxon>Fusarium</taxon>
        <taxon>Fusarium solani species complex</taxon>
    </lineage>
</organism>
<accession>A0A428SRX3</accession>
<comment type="caution">
    <text evidence="6">The sequence shown here is derived from an EMBL/GenBank/DDBJ whole genome shotgun (WGS) entry which is preliminary data.</text>
</comment>
<dbReference type="Pfam" id="PF13424">
    <property type="entry name" value="TPR_12"/>
    <property type="match status" value="2"/>
</dbReference>
<dbReference type="Gene3D" id="1.25.40.10">
    <property type="entry name" value="Tetratricopeptide repeat domain"/>
    <property type="match status" value="1"/>
</dbReference>
<evidence type="ECO:0000259" key="3">
    <source>
        <dbReference type="Pfam" id="PF03537"/>
    </source>
</evidence>
<dbReference type="EC" id="3.2.1.22" evidence="2"/>
<reference evidence="6 7" key="1">
    <citation type="submission" date="2017-06" db="EMBL/GenBank/DDBJ databases">
        <title>Comparative genomic analysis of Ambrosia Fusariam Clade fungi.</title>
        <authorList>
            <person name="Stajich J.E."/>
            <person name="Carrillo J."/>
            <person name="Kijimoto T."/>
            <person name="Eskalen A."/>
            <person name="O'Donnell K."/>
            <person name="Kasson M."/>
        </authorList>
    </citation>
    <scope>NUCLEOTIDE SEQUENCE [LARGE SCALE GENOMIC DNA]</scope>
    <source>
        <strain evidence="6 7">NRRL62579</strain>
    </source>
</reference>
<dbReference type="InterPro" id="IPR046486">
    <property type="entry name" value="DUF6579"/>
</dbReference>
<dbReference type="InterPro" id="IPR011990">
    <property type="entry name" value="TPR-like_helical_dom_sf"/>
</dbReference>
<dbReference type="InterPro" id="IPR031352">
    <property type="entry name" value="SesA"/>
</dbReference>
<dbReference type="SUPFAM" id="SSF52540">
    <property type="entry name" value="P-loop containing nucleoside triphosphate hydrolases"/>
    <property type="match status" value="1"/>
</dbReference>
<dbReference type="InterPro" id="IPR027417">
    <property type="entry name" value="P-loop_NTPase"/>
</dbReference>
<evidence type="ECO:0000313" key="7">
    <source>
        <dbReference type="Proteomes" id="UP000287144"/>
    </source>
</evidence>
<dbReference type="Gene3D" id="3.20.20.70">
    <property type="entry name" value="Aldolase class I"/>
    <property type="match status" value="1"/>
</dbReference>
<dbReference type="PANTHER" id="PTHR35273:SF2">
    <property type="entry name" value="ALPHA-GALACTOSIDASE"/>
    <property type="match status" value="1"/>
</dbReference>
<dbReference type="SUPFAM" id="SSF48452">
    <property type="entry name" value="TPR-like"/>
    <property type="match status" value="1"/>
</dbReference>
<dbReference type="PANTHER" id="PTHR35273">
    <property type="entry name" value="ALPHA-1,4 POLYGALACTOSAMINIDASE, PUTATIVE (AFU_ORTHOLOGUE AFUA_3G07890)-RELATED"/>
    <property type="match status" value="1"/>
</dbReference>
<protein>
    <recommendedName>
        <fullName evidence="2">alpha-galactosidase</fullName>
        <ecNumber evidence="2">3.2.1.22</ecNumber>
    </recommendedName>
</protein>
<dbReference type="Pfam" id="PF17107">
    <property type="entry name" value="SesA"/>
    <property type="match status" value="1"/>
</dbReference>
<sequence length="1377" mass="154943">MGLEDLIPRALRDKRLQKVAFEAATTLAAESPVVKTIQAAYQITKVGDVVKNTNNLLLNASDTVRSAQTILPQMHIMGQSLVDTARLLSKFSMVATTLGMGANIIQTYQGIQALNLIAAKLGDMGKSLEAQTALTAQRDFPQYVYDMIRERLSQTAVDPDREHWFFLYHPDTDWYPKFFHLVEEKPLDPRFCGYTNQLDTVFMFMLAARERITERELRKGRKKQHCRPIQLHLIIPAYQSILIPESIRIPDEIGDFVIEGRINSNRPFYYTSDVGFWTPPPLGWWNQAMTWCGITEKPPEYGSPRILGMGPQPGLIEGEVETEERVITVEKDKAMIEAAPKEDGITELVRRHSNESSLELVQATKKRSTPLHKRVVAGIIQLVELSTKVTKRLVDFSSAALQDDMPQAFKQIKTALPLIVADLQRIQADGSYAATQDQAALHSVVQGCLSETQELDMILEKALPSAEDSSWERRKKALISLKYDKKIDKIAAAMNSYIGILTLHQVVDLSHNFKLENLPSYQESYWLVPYDKNPSFVGRDHIFKEIESALTVEEGVQPKTALYGLGGIGKSQVALEYCYRKKKKDPRCSIFWCNAATVARFEESLNRMASQCGLISNEQATDSFAVLRDWLEFRHQGPWLMVVDNVDDQNAFFNKHMRTGKLPSESSDVAFDAASPAKPIMVQEMGVADGLELAKKRLPNDTPEELLVELLEVLEFIPLAITQASSFMAKRRKTVRPYLDLYRKSDITVVQGAQWSQSPKTWMLSFEAIRESNPRAAELLCLMTFFQHQGVPAFLLQDEEEDEFDFQDAVAALKAFSFVDSNEEDTMFSTHRLVQLATRCWLDQEVPSETERWAFAALNSVATHFPRPTSHPDARYFALGESLLPHEELILQQQFKMPSKEVELARARLLNSSGRYLHWKGSYDEARSRFQESMQINMRLLGERHIDTMTSTGLYGWSLAIIGHNPEAVPMLERLVQLRTEVLGKDDPQTIDALSDFAHAIVAAGDLQKSEAMQREAVARSERILGRRHGNTIDCMAFLAQVLHQQGKQAEATALQREIFTVTLEVLGPKHINVLMAEGNLASMLSNDRETYSEAYDIFKSNIQNKGEVYGLDHRETSVALLATSFLLVLAVPSSANADTSEALFSRGVTTRKELWKPKVGTPWQIILSQVLTIPKGGAKNLKPNVPIYDVDLFENSKQTFEALHKAGKYVICYFSAGSWENWRDDRNSFQKKDLGKTLSGWPDEKYVNINSPSVRTIMAKRIKLAAEKGCDAIDPDNLDGYQADNGLGLTEADTISYVKFLSKEAAKYHMTTGMKNGGSITKQVLPYVGFCINESCIQYSECDLYAPYIKAGKPVFNIEYPAGAPNVKAADKKKDL</sequence>
<dbReference type="Gene3D" id="3.40.50.300">
    <property type="entry name" value="P-loop containing nucleotide triphosphate hydrolases"/>
    <property type="match status" value="1"/>
</dbReference>
<evidence type="ECO:0000256" key="2">
    <source>
        <dbReference type="ARBA" id="ARBA00012755"/>
    </source>
</evidence>
<dbReference type="InterPro" id="IPR056681">
    <property type="entry name" value="DUF7779"/>
</dbReference>
<dbReference type="GO" id="GO:0004557">
    <property type="term" value="F:alpha-galactosidase activity"/>
    <property type="evidence" value="ECO:0007669"/>
    <property type="project" value="UniProtKB-EC"/>
</dbReference>
<proteinExistence type="predicted"/>
<dbReference type="Pfam" id="PF20219">
    <property type="entry name" value="DUF6579"/>
    <property type="match status" value="1"/>
</dbReference>
<dbReference type="SUPFAM" id="SSF51445">
    <property type="entry name" value="(Trans)glycosidases"/>
    <property type="match status" value="1"/>
</dbReference>